<dbReference type="Proteomes" id="UP000221734">
    <property type="component" value="Chromosome Kuenenia_stuttgartiensis_MBR1"/>
</dbReference>
<evidence type="ECO:0000313" key="1">
    <source>
        <dbReference type="EMBL" id="SOH03003.1"/>
    </source>
</evidence>
<organism evidence="1 2">
    <name type="scientific">Kuenenia stuttgartiensis</name>
    <dbReference type="NCBI Taxonomy" id="174633"/>
    <lineage>
        <taxon>Bacteria</taxon>
        <taxon>Pseudomonadati</taxon>
        <taxon>Planctomycetota</taxon>
        <taxon>Candidatus Brocadiia</taxon>
        <taxon>Candidatus Brocadiales</taxon>
        <taxon>Candidatus Brocadiaceae</taxon>
        <taxon>Candidatus Kuenenia</taxon>
    </lineage>
</organism>
<sequence length="186" mass="20136">MSDDGKPLVVALFWRLIGFGVDSCVIDNGKVSGEGLVNGIKGDNVAGADFRLELCLAGAEETFDQSAGSRVAWWSVDEFNAEVVTGRAHGVRVVDLGIVEVEFFGRAVDSPGPDERIDKDIEGLFEIIPSFDHITAVAVDKETEVCGKRLAVNEHERAFLEVANPEVVGMLTAKSVYAPFAVRRRV</sequence>
<reference evidence="2" key="1">
    <citation type="submission" date="2017-10" db="EMBL/GenBank/DDBJ databases">
        <authorList>
            <person name="Frank J."/>
        </authorList>
    </citation>
    <scope>NUCLEOTIDE SEQUENCE [LARGE SCALE GENOMIC DNA]</scope>
</reference>
<evidence type="ECO:0000313" key="2">
    <source>
        <dbReference type="Proteomes" id="UP000221734"/>
    </source>
</evidence>
<dbReference type="KEGG" id="kst:KSMBR1_0489"/>
<dbReference type="EMBL" id="LT934425">
    <property type="protein sequence ID" value="SOH03003.1"/>
    <property type="molecule type" value="Genomic_DNA"/>
</dbReference>
<dbReference type="AlphaFoldDB" id="A0A2C9CBQ2"/>
<gene>
    <name evidence="1" type="ORF">KSMBR1_0489</name>
</gene>
<protein>
    <submittedName>
        <fullName evidence="1">Uncharacterized protein</fullName>
    </submittedName>
</protein>
<keyword evidence="2" id="KW-1185">Reference proteome</keyword>
<accession>A0A2C9CBQ2</accession>
<name>A0A2C9CBQ2_KUEST</name>
<proteinExistence type="predicted"/>